<dbReference type="EMBL" id="UINC01079618">
    <property type="protein sequence ID" value="SVC21777.1"/>
    <property type="molecule type" value="Genomic_DNA"/>
</dbReference>
<accession>A0A382KFN0</accession>
<dbReference type="InterPro" id="IPR032465">
    <property type="entry name" value="ACMSD"/>
</dbReference>
<feature type="domain" description="Amidohydrolase-related" evidence="2">
    <location>
        <begin position="4"/>
        <end position="278"/>
    </location>
</feature>
<gene>
    <name evidence="3" type="ORF">METZ01_LOCUS274631</name>
</gene>
<evidence type="ECO:0000256" key="1">
    <source>
        <dbReference type="ARBA" id="ARBA00023239"/>
    </source>
</evidence>
<dbReference type="Pfam" id="PF04909">
    <property type="entry name" value="Amidohydro_2"/>
    <property type="match status" value="1"/>
</dbReference>
<dbReference type="GO" id="GO:0016787">
    <property type="term" value="F:hydrolase activity"/>
    <property type="evidence" value="ECO:0007669"/>
    <property type="project" value="InterPro"/>
</dbReference>
<sequence length="280" mass="32230">MNLIDVHTHFFPYDMKINRIKYCKIDANFNQLYANDNAQICTEDDLKMILDDNSNLKIVIQSIGYTDYELTKYTNDFLIELSHKYSQVKTLGSINPAWGEDKSVDELKRIKKLGISGIGELHPDIQGFNLLDFNLMTPIVDYMVENKMIFSVHSSEPVGHIYNGKGKMYPSILYSFALQYPELKIIFAHLGGGLPIYFLMPEVSKELNNVYFDTAAIDFLYDSSIVKIYKQILGDNKILFGSDYGLINLYRAVDNIKKSDLDTNNLNNIFYNNAKQLFSW</sequence>
<dbReference type="GO" id="GO:0019748">
    <property type="term" value="P:secondary metabolic process"/>
    <property type="evidence" value="ECO:0007669"/>
    <property type="project" value="TreeGrafter"/>
</dbReference>
<dbReference type="Gene3D" id="3.20.20.140">
    <property type="entry name" value="Metal-dependent hydrolases"/>
    <property type="match status" value="1"/>
</dbReference>
<dbReference type="InterPro" id="IPR006680">
    <property type="entry name" value="Amidohydro-rel"/>
</dbReference>
<keyword evidence="1" id="KW-0456">Lyase</keyword>
<dbReference type="PANTHER" id="PTHR21240:SF28">
    <property type="entry name" value="ISO-OROTATE DECARBOXYLASE (EUROFUNG)"/>
    <property type="match status" value="1"/>
</dbReference>
<dbReference type="GO" id="GO:0016831">
    <property type="term" value="F:carboxy-lyase activity"/>
    <property type="evidence" value="ECO:0007669"/>
    <property type="project" value="InterPro"/>
</dbReference>
<dbReference type="AlphaFoldDB" id="A0A382KFN0"/>
<reference evidence="3" key="1">
    <citation type="submission" date="2018-05" db="EMBL/GenBank/DDBJ databases">
        <authorList>
            <person name="Lanie J.A."/>
            <person name="Ng W.-L."/>
            <person name="Kazmierczak K.M."/>
            <person name="Andrzejewski T.M."/>
            <person name="Davidsen T.M."/>
            <person name="Wayne K.J."/>
            <person name="Tettelin H."/>
            <person name="Glass J.I."/>
            <person name="Rusch D."/>
            <person name="Podicherti R."/>
            <person name="Tsui H.-C.T."/>
            <person name="Winkler M.E."/>
        </authorList>
    </citation>
    <scope>NUCLEOTIDE SEQUENCE</scope>
</reference>
<organism evidence="3">
    <name type="scientific">marine metagenome</name>
    <dbReference type="NCBI Taxonomy" id="408172"/>
    <lineage>
        <taxon>unclassified sequences</taxon>
        <taxon>metagenomes</taxon>
        <taxon>ecological metagenomes</taxon>
    </lineage>
</organism>
<evidence type="ECO:0000313" key="3">
    <source>
        <dbReference type="EMBL" id="SVC21777.1"/>
    </source>
</evidence>
<dbReference type="InterPro" id="IPR032466">
    <property type="entry name" value="Metal_Hydrolase"/>
</dbReference>
<dbReference type="PANTHER" id="PTHR21240">
    <property type="entry name" value="2-AMINO-3-CARBOXYLMUCONATE-6-SEMIALDEHYDE DECARBOXYLASE"/>
    <property type="match status" value="1"/>
</dbReference>
<dbReference type="SUPFAM" id="SSF51556">
    <property type="entry name" value="Metallo-dependent hydrolases"/>
    <property type="match status" value="1"/>
</dbReference>
<proteinExistence type="predicted"/>
<dbReference type="GO" id="GO:0005737">
    <property type="term" value="C:cytoplasm"/>
    <property type="evidence" value="ECO:0007669"/>
    <property type="project" value="TreeGrafter"/>
</dbReference>
<name>A0A382KFN0_9ZZZZ</name>
<evidence type="ECO:0000259" key="2">
    <source>
        <dbReference type="Pfam" id="PF04909"/>
    </source>
</evidence>
<protein>
    <recommendedName>
        <fullName evidence="2">Amidohydrolase-related domain-containing protein</fullName>
    </recommendedName>
</protein>